<dbReference type="PANTHER" id="PTHR14196:SF0">
    <property type="entry name" value="PROTEIN BOWEL"/>
    <property type="match status" value="1"/>
</dbReference>
<evidence type="ECO:0000256" key="8">
    <source>
        <dbReference type="ARBA" id="ARBA00023242"/>
    </source>
</evidence>
<dbReference type="InterPro" id="IPR050717">
    <property type="entry name" value="C2H2-ZF_Transcription_Reg"/>
</dbReference>
<dbReference type="GO" id="GO:0000977">
    <property type="term" value="F:RNA polymerase II transcription regulatory region sequence-specific DNA binding"/>
    <property type="evidence" value="ECO:0007669"/>
    <property type="project" value="TreeGrafter"/>
</dbReference>
<dbReference type="FunFam" id="3.30.160.60:FF:000145">
    <property type="entry name" value="Zinc finger protein 574"/>
    <property type="match status" value="1"/>
</dbReference>
<dbReference type="InterPro" id="IPR036236">
    <property type="entry name" value="Znf_C2H2_sf"/>
</dbReference>
<evidence type="ECO:0000256" key="1">
    <source>
        <dbReference type="ARBA" id="ARBA00004123"/>
    </source>
</evidence>
<evidence type="ECO:0000256" key="6">
    <source>
        <dbReference type="ARBA" id="ARBA00023015"/>
    </source>
</evidence>
<reference evidence="12 13" key="1">
    <citation type="journal article" date="2023" name="Arcadia Sci">
        <title>De novo assembly of a long-read Amblyomma americanum tick genome.</title>
        <authorList>
            <person name="Chou S."/>
            <person name="Poskanzer K.E."/>
            <person name="Rollins M."/>
            <person name="Thuy-Boun P.S."/>
        </authorList>
    </citation>
    <scope>NUCLEOTIDE SEQUENCE [LARGE SCALE GENOMIC DNA]</scope>
    <source>
        <strain evidence="12">F_SG_1</strain>
        <tissue evidence="12">Salivary glands</tissue>
    </source>
</reference>
<keyword evidence="5" id="KW-0862">Zinc</keyword>
<dbReference type="GO" id="GO:0000981">
    <property type="term" value="F:DNA-binding transcription factor activity, RNA polymerase II-specific"/>
    <property type="evidence" value="ECO:0007669"/>
    <property type="project" value="TreeGrafter"/>
</dbReference>
<dbReference type="GO" id="GO:0005634">
    <property type="term" value="C:nucleus"/>
    <property type="evidence" value="ECO:0007669"/>
    <property type="project" value="UniProtKB-SubCell"/>
</dbReference>
<proteinExistence type="predicted"/>
<evidence type="ECO:0000256" key="7">
    <source>
        <dbReference type="ARBA" id="ARBA00023163"/>
    </source>
</evidence>
<dbReference type="AlphaFoldDB" id="A0AAQ4E1T8"/>
<protein>
    <recommendedName>
        <fullName evidence="11">C2H2-type domain-containing protein</fullName>
    </recommendedName>
</protein>
<sequence length="147" mass="16389">MMRPLHALICLVCFLGNASISNRTLCKQEFSFYNVPSVNYYLPGANNERSNPSSTGLDSSTSSVTDLLAAGLRRPLPAIEFSTSTSISKPKEFACNICGRKFNLKCNLNRHNLVHTGVRNYGCEVCGQRFVLRQHLKKHLERHAKGC</sequence>
<evidence type="ECO:0000256" key="10">
    <source>
        <dbReference type="SAM" id="SignalP"/>
    </source>
</evidence>
<dbReference type="Gene3D" id="3.30.160.60">
    <property type="entry name" value="Classic Zinc Finger"/>
    <property type="match status" value="2"/>
</dbReference>
<dbReference type="PROSITE" id="PS00028">
    <property type="entry name" value="ZINC_FINGER_C2H2_1"/>
    <property type="match status" value="2"/>
</dbReference>
<organism evidence="12 13">
    <name type="scientific">Amblyomma americanum</name>
    <name type="common">Lone star tick</name>
    <dbReference type="NCBI Taxonomy" id="6943"/>
    <lineage>
        <taxon>Eukaryota</taxon>
        <taxon>Metazoa</taxon>
        <taxon>Ecdysozoa</taxon>
        <taxon>Arthropoda</taxon>
        <taxon>Chelicerata</taxon>
        <taxon>Arachnida</taxon>
        <taxon>Acari</taxon>
        <taxon>Parasitiformes</taxon>
        <taxon>Ixodida</taxon>
        <taxon>Ixodoidea</taxon>
        <taxon>Ixodidae</taxon>
        <taxon>Amblyomminae</taxon>
        <taxon>Amblyomma</taxon>
    </lineage>
</organism>
<feature type="domain" description="C2H2-type" evidence="11">
    <location>
        <begin position="121"/>
        <end position="144"/>
    </location>
</feature>
<comment type="caution">
    <text evidence="12">The sequence shown here is derived from an EMBL/GenBank/DDBJ whole genome shotgun (WGS) entry which is preliminary data.</text>
</comment>
<dbReference type="SUPFAM" id="SSF57667">
    <property type="entry name" value="beta-beta-alpha zinc fingers"/>
    <property type="match status" value="1"/>
</dbReference>
<dbReference type="EMBL" id="JARKHS020023606">
    <property type="protein sequence ID" value="KAK8768678.1"/>
    <property type="molecule type" value="Genomic_DNA"/>
</dbReference>
<dbReference type="PROSITE" id="PS50157">
    <property type="entry name" value="ZINC_FINGER_C2H2_2"/>
    <property type="match status" value="2"/>
</dbReference>
<dbReference type="GO" id="GO:0008270">
    <property type="term" value="F:zinc ion binding"/>
    <property type="evidence" value="ECO:0007669"/>
    <property type="project" value="UniProtKB-KW"/>
</dbReference>
<feature type="domain" description="C2H2-type" evidence="11">
    <location>
        <begin position="93"/>
        <end position="120"/>
    </location>
</feature>
<feature type="chain" id="PRO_5042887872" description="C2H2-type domain-containing protein" evidence="10">
    <location>
        <begin position="21"/>
        <end position="147"/>
    </location>
</feature>
<dbReference type="FunFam" id="3.30.160.60:FF:000446">
    <property type="entry name" value="Zinc finger protein"/>
    <property type="match status" value="1"/>
</dbReference>
<feature type="signal peptide" evidence="10">
    <location>
        <begin position="1"/>
        <end position="20"/>
    </location>
</feature>
<evidence type="ECO:0000256" key="3">
    <source>
        <dbReference type="ARBA" id="ARBA00022737"/>
    </source>
</evidence>
<keyword evidence="8" id="KW-0539">Nucleus</keyword>
<evidence type="ECO:0000313" key="12">
    <source>
        <dbReference type="EMBL" id="KAK8768678.1"/>
    </source>
</evidence>
<dbReference type="InterPro" id="IPR013087">
    <property type="entry name" value="Znf_C2H2_type"/>
</dbReference>
<accession>A0AAQ4E1T8</accession>
<evidence type="ECO:0000313" key="13">
    <source>
        <dbReference type="Proteomes" id="UP001321473"/>
    </source>
</evidence>
<dbReference type="Pfam" id="PF00096">
    <property type="entry name" value="zf-C2H2"/>
    <property type="match status" value="2"/>
</dbReference>
<gene>
    <name evidence="12" type="ORF">V5799_014857</name>
</gene>
<keyword evidence="6" id="KW-0805">Transcription regulation</keyword>
<keyword evidence="4 9" id="KW-0863">Zinc-finger</keyword>
<evidence type="ECO:0000256" key="2">
    <source>
        <dbReference type="ARBA" id="ARBA00022723"/>
    </source>
</evidence>
<dbReference type="SMART" id="SM00355">
    <property type="entry name" value="ZnF_C2H2"/>
    <property type="match status" value="2"/>
</dbReference>
<keyword evidence="10" id="KW-0732">Signal</keyword>
<keyword evidence="13" id="KW-1185">Reference proteome</keyword>
<dbReference type="PANTHER" id="PTHR14196">
    <property type="entry name" value="ODD-SKIPPED - RELATED"/>
    <property type="match status" value="1"/>
</dbReference>
<dbReference type="Proteomes" id="UP001321473">
    <property type="component" value="Unassembled WGS sequence"/>
</dbReference>
<keyword evidence="3" id="KW-0677">Repeat</keyword>
<keyword evidence="7" id="KW-0804">Transcription</keyword>
<evidence type="ECO:0000256" key="9">
    <source>
        <dbReference type="PROSITE-ProRule" id="PRU00042"/>
    </source>
</evidence>
<keyword evidence="2" id="KW-0479">Metal-binding</keyword>
<evidence type="ECO:0000256" key="5">
    <source>
        <dbReference type="ARBA" id="ARBA00022833"/>
    </source>
</evidence>
<comment type="subcellular location">
    <subcellularLocation>
        <location evidence="1">Nucleus</location>
    </subcellularLocation>
</comment>
<evidence type="ECO:0000259" key="11">
    <source>
        <dbReference type="PROSITE" id="PS50157"/>
    </source>
</evidence>
<evidence type="ECO:0000256" key="4">
    <source>
        <dbReference type="ARBA" id="ARBA00022771"/>
    </source>
</evidence>
<name>A0AAQ4E1T8_AMBAM</name>